<dbReference type="HOGENOM" id="CLU_1376358_0_0_0"/>
<dbReference type="RefSeq" id="WP_012819936.1">
    <property type="nucleotide sequence ID" value="NC_013410.1"/>
</dbReference>
<accession>C9RJ62</accession>
<dbReference type="EMBL" id="CP001792">
    <property type="protein sequence ID" value="ACX73706.1"/>
    <property type="molecule type" value="Genomic_DNA"/>
</dbReference>
<dbReference type="Proteomes" id="UP000000517">
    <property type="component" value="Chromosome"/>
</dbReference>
<evidence type="ECO:0000313" key="3">
    <source>
        <dbReference type="Proteomes" id="UP000000517"/>
    </source>
</evidence>
<reference evidence="2" key="3">
    <citation type="submission" date="2010-08" db="EMBL/GenBank/DDBJ databases">
        <authorList>
            <person name="Durkin A.S."/>
            <person name="Nelson K.E."/>
            <person name="Morrison M."/>
            <person name="Forsberg C.W."/>
            <person name="Wilson D.B."/>
            <person name="Russell J.B."/>
            <person name="Cann I.K.O."/>
            <person name="Mackie R.I."/>
            <person name="White B.A."/>
        </authorList>
    </citation>
    <scope>NUCLEOTIDE SEQUENCE</scope>
    <source>
        <strain evidence="2">S85</strain>
    </source>
</reference>
<dbReference type="AlphaFoldDB" id="C9RJ62"/>
<dbReference type="STRING" id="59374.FSU_0490"/>
<proteinExistence type="predicted"/>
<gene>
    <name evidence="1" type="ordered locus">Fisuc_0091</name>
    <name evidence="2" type="ordered locus">FSU_0490</name>
</gene>
<protein>
    <submittedName>
        <fullName evidence="2">Uncharacterized protein</fullName>
    </submittedName>
</protein>
<dbReference type="EMBL" id="CP002158">
    <property type="protein sequence ID" value="ADL24691.1"/>
    <property type="molecule type" value="Genomic_DNA"/>
</dbReference>
<reference evidence="1 4" key="1">
    <citation type="submission" date="2009-10" db="EMBL/GenBank/DDBJ databases">
        <title>Complete sequence of Fibrobacter succinogenes subsp. succinogenes S85.</title>
        <authorList>
            <consortium name="US DOE Joint Genome Institute"/>
            <person name="Lucas S."/>
            <person name="Copeland A."/>
            <person name="Lapidus A."/>
            <person name="Glavina del Rio T."/>
            <person name="Tice H."/>
            <person name="Bruce D."/>
            <person name="Goodwin L."/>
            <person name="Pitluck S."/>
            <person name="Chertkov O."/>
            <person name="Detter J.C."/>
            <person name="Han C."/>
            <person name="Tapia R."/>
            <person name="Larimer F."/>
            <person name="Land M."/>
            <person name="Hauser L."/>
            <person name="Kyrpides N."/>
            <person name="Mikhailova N."/>
            <person name="Weimer P.J."/>
            <person name="Stevenson D.M."/>
            <person name="Boyum J."/>
            <person name="Brumm P.I."/>
            <person name="Mead D."/>
        </authorList>
    </citation>
    <scope>NUCLEOTIDE SEQUENCE [LARGE SCALE GENOMIC DNA]</scope>
    <source>
        <strain evidence="4">ATCC 19169 / S85</strain>
        <strain evidence="1">S85</strain>
    </source>
</reference>
<organism evidence="2 3">
    <name type="scientific">Fibrobacter succinogenes (strain ATCC 19169 / S85)</name>
    <dbReference type="NCBI Taxonomy" id="59374"/>
    <lineage>
        <taxon>Bacteria</taxon>
        <taxon>Pseudomonadati</taxon>
        <taxon>Fibrobacterota</taxon>
        <taxon>Fibrobacteria</taxon>
        <taxon>Fibrobacterales</taxon>
        <taxon>Fibrobacteraceae</taxon>
        <taxon>Fibrobacter</taxon>
    </lineage>
</organism>
<evidence type="ECO:0000313" key="2">
    <source>
        <dbReference type="EMBL" id="ADL24691.1"/>
    </source>
</evidence>
<name>C9RJ62_FIBSS</name>
<dbReference type="KEGG" id="fsu:Fisuc_0091"/>
<sequence length="200" mass="23684">MRPKEFIDMFPYGYTRLRNLNGSAALRLETKCTNAYVYVKKIHRRMPEINQDIVDDIQLECDNGVIIDWFNDNACRYFIIMRKHDELLAYKIVLNAFFQKETFEIIGYFFENEHENHRKRVYNERYLKNVSPDALITETDFTNERYDIIFPDDALTHCRRLGNTIAMSSICSTESCSQNHSDLNIHNNESLEDNSESDIE</sequence>
<keyword evidence="4" id="KW-1185">Reference proteome</keyword>
<reference evidence="3" key="2">
    <citation type="submission" date="2010-08" db="EMBL/GenBank/DDBJ databases">
        <title>Complete sequence of Fibrobacter succinogenes subsp. succinogenes S85.</title>
        <authorList>
            <person name="Durkin A.S."/>
            <person name="Nelson K.E."/>
            <person name="Morrison M."/>
            <person name="Forsberg C.W."/>
            <person name="Wilson D.B."/>
            <person name="Russell J.B."/>
            <person name="Cann I.K.O."/>
            <person name="Mackie R.I."/>
            <person name="White B.A."/>
        </authorList>
    </citation>
    <scope>NUCLEOTIDE SEQUENCE [LARGE SCALE GENOMIC DNA]</scope>
    <source>
        <strain evidence="3">ATCC 19169 / S85</strain>
    </source>
</reference>
<dbReference type="KEGG" id="fsc:FSU_0490"/>
<evidence type="ECO:0000313" key="1">
    <source>
        <dbReference type="EMBL" id="ACX73706.1"/>
    </source>
</evidence>
<evidence type="ECO:0000313" key="4">
    <source>
        <dbReference type="Proteomes" id="UP000001497"/>
    </source>
</evidence>
<dbReference type="Proteomes" id="UP000001497">
    <property type="component" value="Chromosome"/>
</dbReference>